<feature type="transmembrane region" description="Helical" evidence="1">
    <location>
        <begin position="65"/>
        <end position="84"/>
    </location>
</feature>
<dbReference type="KEGG" id="csy:CENSYa_0505"/>
<proteinExistence type="predicted"/>
<gene>
    <name evidence="2" type="ordered locus">CENSYa_0505</name>
</gene>
<feature type="transmembrane region" description="Helical" evidence="1">
    <location>
        <begin position="6"/>
        <end position="26"/>
    </location>
</feature>
<dbReference type="AlphaFoldDB" id="A0RUX1"/>
<dbReference type="HOGENOM" id="CLU_2152494_0_0_2"/>
<sequence length="111" mass="12566">MKHNAPVSRFWACFFAGSIFALFWTLKMKKTRRWLVVSLLSIPINMLIAYAAGEGYYAAEWTISHYYMLGVDLGFLALVIYLMYGWSTAYNMEKFGCSSRGQWNGAPPAGA</sequence>
<evidence type="ECO:0000313" key="3">
    <source>
        <dbReference type="Proteomes" id="UP000000758"/>
    </source>
</evidence>
<dbReference type="STRING" id="414004.CENSYa_0505"/>
<accession>A0RUX1</accession>
<dbReference type="EMBL" id="DP000238">
    <property type="protein sequence ID" value="ABK77138.1"/>
    <property type="molecule type" value="Genomic_DNA"/>
</dbReference>
<reference evidence="2 3" key="1">
    <citation type="journal article" date="2006" name="Proc. Natl. Acad. Sci. U.S.A.">
        <title>Genomic analysis of the uncultivated marine crenarchaeote Cenarchaeum symbiosum.</title>
        <authorList>
            <person name="Hallam S.J."/>
            <person name="Konstantinidis K.T."/>
            <person name="Putnam N."/>
            <person name="Schleper C."/>
            <person name="Watanabe Y."/>
            <person name="Sugahara J."/>
            <person name="Preston C."/>
            <person name="de la Torre J."/>
            <person name="Richardson P.M."/>
            <person name="DeLong E.F."/>
        </authorList>
    </citation>
    <scope>NUCLEOTIDE SEQUENCE [LARGE SCALE GENOMIC DNA]</scope>
    <source>
        <strain evidence="3">A</strain>
    </source>
</reference>
<name>A0RUX1_CENSY</name>
<feature type="transmembrane region" description="Helical" evidence="1">
    <location>
        <begin position="33"/>
        <end position="53"/>
    </location>
</feature>
<keyword evidence="3" id="KW-1185">Reference proteome</keyword>
<keyword evidence="1" id="KW-1133">Transmembrane helix</keyword>
<keyword evidence="1" id="KW-0812">Transmembrane</keyword>
<dbReference type="Proteomes" id="UP000000758">
    <property type="component" value="Chromosome"/>
</dbReference>
<keyword evidence="1" id="KW-0472">Membrane</keyword>
<evidence type="ECO:0000313" key="2">
    <source>
        <dbReference type="EMBL" id="ABK77138.1"/>
    </source>
</evidence>
<organism evidence="2 3">
    <name type="scientific">Cenarchaeum symbiosum (strain A)</name>
    <dbReference type="NCBI Taxonomy" id="414004"/>
    <lineage>
        <taxon>Archaea</taxon>
        <taxon>Nitrososphaerota</taxon>
        <taxon>Candidatus Cenarchaeales</taxon>
        <taxon>Candidatus Cenarchaeaceae</taxon>
        <taxon>Candidatus Cenarchaeum</taxon>
    </lineage>
</organism>
<protein>
    <submittedName>
        <fullName evidence="2">Uncharacterized protein</fullName>
    </submittedName>
</protein>
<dbReference type="EnsemblBacteria" id="ABK77138">
    <property type="protein sequence ID" value="ABK77138"/>
    <property type="gene ID" value="CENSYa_0505"/>
</dbReference>
<evidence type="ECO:0000256" key="1">
    <source>
        <dbReference type="SAM" id="Phobius"/>
    </source>
</evidence>